<evidence type="ECO:0000256" key="3">
    <source>
        <dbReference type="SAM" id="SignalP"/>
    </source>
</evidence>
<evidence type="ECO:0000256" key="2">
    <source>
        <dbReference type="SAM" id="Phobius"/>
    </source>
</evidence>
<keyword evidence="3" id="KW-0732">Signal</keyword>
<feature type="compositionally biased region" description="Low complexity" evidence="1">
    <location>
        <begin position="405"/>
        <end position="415"/>
    </location>
</feature>
<dbReference type="PANTHER" id="PTHR22588">
    <property type="entry name" value="VWFA DOMAIN-CONTAINING PROTEIN"/>
    <property type="match status" value="1"/>
</dbReference>
<protein>
    <submittedName>
        <fullName evidence="6">VWFA domain-containing protein</fullName>
    </submittedName>
</protein>
<accession>A0A7E4UQA5</accession>
<dbReference type="SMART" id="SM00327">
    <property type="entry name" value="VWA"/>
    <property type="match status" value="1"/>
</dbReference>
<dbReference type="Pfam" id="PF00092">
    <property type="entry name" value="VWA"/>
    <property type="match status" value="1"/>
</dbReference>
<dbReference type="PROSITE" id="PS50234">
    <property type="entry name" value="VWFA"/>
    <property type="match status" value="1"/>
</dbReference>
<reference evidence="6" key="2">
    <citation type="submission" date="2020-10" db="UniProtKB">
        <authorList>
            <consortium name="WormBaseParasite"/>
        </authorList>
    </citation>
    <scope>IDENTIFICATION</scope>
</reference>
<feature type="compositionally biased region" description="Pro residues" evidence="1">
    <location>
        <begin position="356"/>
        <end position="365"/>
    </location>
</feature>
<feature type="compositionally biased region" description="Low complexity" evidence="1">
    <location>
        <begin position="327"/>
        <end position="344"/>
    </location>
</feature>
<feature type="signal peptide" evidence="3">
    <location>
        <begin position="1"/>
        <end position="26"/>
    </location>
</feature>
<keyword evidence="2" id="KW-1133">Transmembrane helix</keyword>
<feature type="domain" description="VWFA" evidence="4">
    <location>
        <begin position="486"/>
        <end position="672"/>
    </location>
</feature>
<keyword evidence="2" id="KW-0812">Transmembrane</keyword>
<keyword evidence="2" id="KW-0472">Membrane</keyword>
<dbReference type="AlphaFoldDB" id="A0A7E4UQA5"/>
<dbReference type="WBParaSite" id="Pan_g11189.t1">
    <property type="protein sequence ID" value="Pan_g11189.t1"/>
    <property type="gene ID" value="Pan_g11189"/>
</dbReference>
<feature type="transmembrane region" description="Helical" evidence="2">
    <location>
        <begin position="207"/>
        <end position="231"/>
    </location>
</feature>
<evidence type="ECO:0000256" key="1">
    <source>
        <dbReference type="SAM" id="MobiDB-lite"/>
    </source>
</evidence>
<dbReference type="InterPro" id="IPR036465">
    <property type="entry name" value="vWFA_dom_sf"/>
</dbReference>
<proteinExistence type="predicted"/>
<keyword evidence="5" id="KW-1185">Reference proteome</keyword>
<evidence type="ECO:0000313" key="6">
    <source>
        <dbReference type="WBParaSite" id="Pan_g11189.t1"/>
    </source>
</evidence>
<sequence length="734" mass="82634">MWASTTSTATFWICFCIAWKHRMTSALDDRCEWRNLDILFVADSTDHVGRARTGQSRLSAGLAQFTPEARYEFGLEGVSSRLKEDILGVPYVPCQKEECRTNSASLNSIISTTMSTESGNRVEAPDVIIVVSTSLYQIPELSPGELLIKPVSVTHAFLVTFAATTAHFAAIDFRSLSELVAPLCSSVAGFVGEAAVQTPRHFIPLTIFILVVVLVVITAVLLLLLCGCAVYKYRSDIDELRRQVIKERDSFTKLDEYYRVKLREKSANEKEREKAMLELINDSNKVRDKYAEEVKQHEQELQTARALAEERKRRRSSTPPQNPAPAAPVQQPQILPIYLPQPNQGGYPSFLAPNPGELPYPPAFPPGFQQIQHGGGPNQPNQNHNPNRNDEFPLTARQRSRSRSNSRSDSDINFNDDSKHRKNRHRHKDSDDKPKRPPNVPPLPSSASELTPDGLENGENDDNFNFDRTLSHLPSDHPARTLPPVDVLLLVDASGSIGNVLYENVKQFLVDFTYDIDISPGRSRLCVTLFAQEPSVFFGFDRFYSNRAVARAMSRMPYIGGPTYLAKALSFAAGVLYQDQNMKTGRKKHKTMPTPRHDRLQVMIVVSDGASDDNFDKQATHLHEKMLVKIGAVVTRSFNKERLLPITRFDGSVFTLDQQQALSIWLWRQQRMWTENFADYVEREKSFSNLLESTRAAREHPPDVPTESSTEPLPKVGSPRKKRGKKASKTESTR</sequence>
<dbReference type="SUPFAM" id="SSF53300">
    <property type="entry name" value="vWA-like"/>
    <property type="match status" value="2"/>
</dbReference>
<organism evidence="5 6">
    <name type="scientific">Panagrellus redivivus</name>
    <name type="common">Microworm</name>
    <dbReference type="NCBI Taxonomy" id="6233"/>
    <lineage>
        <taxon>Eukaryota</taxon>
        <taxon>Metazoa</taxon>
        <taxon>Ecdysozoa</taxon>
        <taxon>Nematoda</taxon>
        <taxon>Chromadorea</taxon>
        <taxon>Rhabditida</taxon>
        <taxon>Tylenchina</taxon>
        <taxon>Panagrolaimomorpha</taxon>
        <taxon>Panagrolaimoidea</taxon>
        <taxon>Panagrolaimidae</taxon>
        <taxon>Panagrellus</taxon>
    </lineage>
</organism>
<evidence type="ECO:0000313" key="5">
    <source>
        <dbReference type="Proteomes" id="UP000492821"/>
    </source>
</evidence>
<dbReference type="InterPro" id="IPR002035">
    <property type="entry name" value="VWF_A"/>
</dbReference>
<name>A0A7E4UQA5_PANRE</name>
<dbReference type="Gene3D" id="3.40.50.410">
    <property type="entry name" value="von Willebrand factor, type A domain"/>
    <property type="match status" value="1"/>
</dbReference>
<reference evidence="5" key="1">
    <citation type="journal article" date="2013" name="Genetics">
        <title>The draft genome and transcriptome of Panagrellus redivivus are shaped by the harsh demands of a free-living lifestyle.</title>
        <authorList>
            <person name="Srinivasan J."/>
            <person name="Dillman A.R."/>
            <person name="Macchietto M.G."/>
            <person name="Heikkinen L."/>
            <person name="Lakso M."/>
            <person name="Fracchia K.M."/>
            <person name="Antoshechkin I."/>
            <person name="Mortazavi A."/>
            <person name="Wong G."/>
            <person name="Sternberg P.W."/>
        </authorList>
    </citation>
    <scope>NUCLEOTIDE SEQUENCE [LARGE SCALE GENOMIC DNA]</scope>
    <source>
        <strain evidence="5">MT8872</strain>
    </source>
</reference>
<feature type="region of interest" description="Disordered" evidence="1">
    <location>
        <begin position="304"/>
        <end position="478"/>
    </location>
</feature>
<dbReference type="PANTHER" id="PTHR22588:SF14">
    <property type="entry name" value="VWFA DOMAIN-CONTAINING PROTEIN"/>
    <property type="match status" value="1"/>
</dbReference>
<evidence type="ECO:0000259" key="4">
    <source>
        <dbReference type="PROSITE" id="PS50234"/>
    </source>
</evidence>
<feature type="compositionally biased region" description="Basic residues" evidence="1">
    <location>
        <begin position="718"/>
        <end position="727"/>
    </location>
</feature>
<dbReference type="Proteomes" id="UP000492821">
    <property type="component" value="Unassembled WGS sequence"/>
</dbReference>
<feature type="region of interest" description="Disordered" evidence="1">
    <location>
        <begin position="692"/>
        <end position="734"/>
    </location>
</feature>
<dbReference type="InterPro" id="IPR052229">
    <property type="entry name" value="Collagen-VI/PIF"/>
</dbReference>
<feature type="chain" id="PRO_5029016501" evidence="3">
    <location>
        <begin position="27"/>
        <end position="734"/>
    </location>
</feature>